<dbReference type="EC" id="3.4.22.40" evidence="2 9"/>
<protein>
    <recommendedName>
        <fullName evidence="3 9">Cysteine proteinase 1, mitochondrial</fullName>
        <ecNumber evidence="2 9">3.4.22.40</ecNumber>
    </recommendedName>
</protein>
<dbReference type="InterPro" id="IPR038765">
    <property type="entry name" value="Papain-like_cys_pep_sf"/>
</dbReference>
<comment type="similarity">
    <text evidence="9">Belongs to the peptidase C1 family.</text>
</comment>
<evidence type="ECO:0000256" key="9">
    <source>
        <dbReference type="PIRNR" id="PIRNR005700"/>
    </source>
</evidence>
<comment type="caution">
    <text evidence="11">The sequence shown here is derived from an EMBL/GenBank/DDBJ whole genome shotgun (WGS) entry which is preliminary data.</text>
</comment>
<comment type="function">
    <text evidence="9">Has aminopeptidase activity, shortening substrate peptides sequentially by 1 amino acid. Has bleomycin hydrolase activity, which can protect the cell from the toxic effects of bleomycin. Has homocysteine-thiolactonase activity, protecting the cell against homocysteine toxicity.</text>
</comment>
<evidence type="ECO:0000256" key="6">
    <source>
        <dbReference type="ARBA" id="ARBA00022807"/>
    </source>
</evidence>
<keyword evidence="6 9" id="KW-0788">Thiol protease</keyword>
<dbReference type="PANTHER" id="PTHR10363:SF2">
    <property type="entry name" value="BLEOMYCIN HYDROLASE"/>
    <property type="match status" value="1"/>
</dbReference>
<dbReference type="PIRSF" id="PIRSF005700">
    <property type="entry name" value="PepC"/>
    <property type="match status" value="1"/>
</dbReference>
<keyword evidence="4 9" id="KW-0645">Protease</keyword>
<comment type="function">
    <text evidence="7">The normal physiological role of the enzyme is unknown, but it is not essential for the viability of yeast cells. Has aminopeptidase activity, shortening substrate peptides sequentially by 1 amino acid. Has bleomycin hydrolase activity, which can protect the cell from the toxic effects of bleomycin. Has homocysteine-thiolactonase activity, protecting the cell against homocysteine toxicity. Acts as a repressor in the GAL4 regulatory system, but this does not require either the peptidase or nucleic acid-binding activities.</text>
</comment>
<dbReference type="InterPro" id="IPR000169">
    <property type="entry name" value="Pept_cys_AS"/>
</dbReference>
<dbReference type="GO" id="GO:0006508">
    <property type="term" value="P:proteolysis"/>
    <property type="evidence" value="ECO:0007669"/>
    <property type="project" value="UniProtKB-KW"/>
</dbReference>
<feature type="active site" evidence="10">
    <location>
        <position position="428"/>
    </location>
</feature>
<dbReference type="PROSITE" id="PS00139">
    <property type="entry name" value="THIOL_PROTEASE_CYS"/>
    <property type="match status" value="1"/>
</dbReference>
<accession>A0A168FM27</accession>
<keyword evidence="12" id="KW-1185">Reference proteome</keyword>
<evidence type="ECO:0000313" key="12">
    <source>
        <dbReference type="Proteomes" id="UP000076881"/>
    </source>
</evidence>
<dbReference type="EMBL" id="AZHF01000005">
    <property type="protein sequence ID" value="OAA75366.1"/>
    <property type="molecule type" value="Genomic_DNA"/>
</dbReference>
<evidence type="ECO:0000256" key="8">
    <source>
        <dbReference type="ARBA" id="ARBA00026080"/>
    </source>
</evidence>
<evidence type="ECO:0000256" key="7">
    <source>
        <dbReference type="ARBA" id="ARBA00025347"/>
    </source>
</evidence>
<name>A0A168FM27_CORDF</name>
<proteinExistence type="inferred from homology"/>
<comment type="catalytic activity">
    <reaction evidence="1 9">
        <text>Inactivates bleomycin B2 (a cytotoxic glycometallopeptide) by hydrolysis of a carboxyamide bond of beta-aminoalanine, but also shows general aminopeptidase activity. The specificity varies somewhat with source, but amino acid arylamides of Met, Leu and Ala are preferred.</text>
        <dbReference type="EC" id="3.4.22.40"/>
    </reaction>
</comment>
<feature type="active site" evidence="10">
    <location>
        <position position="451"/>
    </location>
</feature>
<sequence length="511" mass="56767">MGSQPSKPSHQLSQHEKAVIDCVTELRIDEDYIEVATEKPGRETVQLHPRSPGGVDPITSNEFIRQVLNDPKNRLALTALSTANPRQVLMSSPVAQVDQQIFSHGIPFEGNPITSQGASGRCWLFAATNVFRIAFMQKYGLESFELSQSYLFFWDKFEKTNWFLEQIIATSQEDIGSRLVQQLLTDLIGDGGQMSMVQGLVAKYGLVPKTIYPDNWNATNSAILNSILKTKLRQNALTLRRLLRGELAADPTPAAVEGFKAAMLQEALTIMTLLLGPPPSSTESFSWDYLDKSGKSHKLSISPKDFARDTCGSDIRVSLETLDGMISLVHDPRHKPMSLLTVDRLGNIVGGRKVEYVNVDMDTLKTSCVRMIKAGMPVFFGCDVGQFSDKDLGVMDTELFDYQVGFNTNLLGMDKAERLMTGESRMTHAMVLTAVHIGEATGQPVRWRVQNSWGPTAGDKGWFVMTDAWMDEFVYQAVIDPRLCPRAVRDVLKQEPVTLPLWDPMGSLAMA</sequence>
<dbReference type="SUPFAM" id="SSF54001">
    <property type="entry name" value="Cysteine proteinases"/>
    <property type="match status" value="1"/>
</dbReference>
<dbReference type="Pfam" id="PF03051">
    <property type="entry name" value="Peptidase_C1_2"/>
    <property type="match status" value="1"/>
</dbReference>
<dbReference type="GO" id="GO:0043418">
    <property type="term" value="P:homocysteine catabolic process"/>
    <property type="evidence" value="ECO:0007669"/>
    <property type="project" value="TreeGrafter"/>
</dbReference>
<dbReference type="GO" id="GO:0005739">
    <property type="term" value="C:mitochondrion"/>
    <property type="evidence" value="ECO:0007669"/>
    <property type="project" value="UniProtKB-SubCell"/>
</dbReference>
<evidence type="ECO:0000256" key="1">
    <source>
        <dbReference type="ARBA" id="ARBA00000423"/>
    </source>
</evidence>
<evidence type="ECO:0000256" key="2">
    <source>
        <dbReference type="ARBA" id="ARBA00012465"/>
    </source>
</evidence>
<dbReference type="GO" id="GO:0070005">
    <property type="term" value="F:cysteine-type aminopeptidase activity"/>
    <property type="evidence" value="ECO:0007669"/>
    <property type="project" value="InterPro"/>
</dbReference>
<dbReference type="AlphaFoldDB" id="A0A168FM27"/>
<evidence type="ECO:0000313" key="11">
    <source>
        <dbReference type="EMBL" id="OAA75366.1"/>
    </source>
</evidence>
<feature type="active site" evidence="10">
    <location>
        <position position="122"/>
    </location>
</feature>
<evidence type="ECO:0000256" key="3">
    <source>
        <dbReference type="ARBA" id="ARBA00016900"/>
    </source>
</evidence>
<dbReference type="Proteomes" id="UP000076881">
    <property type="component" value="Unassembled WGS sequence"/>
</dbReference>
<comment type="subcellular location">
    <subcellularLocation>
        <location evidence="9">Mitochondrion</location>
    </subcellularLocation>
    <subcellularLocation>
        <location evidence="9">Cytoplasm</location>
    </subcellularLocation>
</comment>
<keyword evidence="9" id="KW-0963">Cytoplasm</keyword>
<comment type="subunit">
    <text evidence="8">Homohexamer. Binds to nucleic acids. Binds single-stranded DNA and RNA with higher affinity than double-stranded DNA.</text>
</comment>
<reference evidence="11 12" key="1">
    <citation type="journal article" date="2016" name="Genome Biol. Evol.">
        <title>Divergent and convergent evolution of fungal pathogenicity.</title>
        <authorList>
            <person name="Shang Y."/>
            <person name="Xiao G."/>
            <person name="Zheng P."/>
            <person name="Cen K."/>
            <person name="Zhan S."/>
            <person name="Wang C."/>
        </authorList>
    </citation>
    <scope>NUCLEOTIDE SEQUENCE [LARGE SCALE GENOMIC DNA]</scope>
    <source>
        <strain evidence="11 12">RCEF 1005</strain>
    </source>
</reference>
<evidence type="ECO:0000256" key="10">
    <source>
        <dbReference type="PIRSR" id="PIRSR005700-1"/>
    </source>
</evidence>
<dbReference type="GO" id="GO:0004197">
    <property type="term" value="F:cysteine-type endopeptidase activity"/>
    <property type="evidence" value="ECO:0007669"/>
    <property type="project" value="UniProtKB-EC"/>
</dbReference>
<organism evidence="11 12">
    <name type="scientific">Akanthomyces lecanii RCEF 1005</name>
    <dbReference type="NCBI Taxonomy" id="1081108"/>
    <lineage>
        <taxon>Eukaryota</taxon>
        <taxon>Fungi</taxon>
        <taxon>Dikarya</taxon>
        <taxon>Ascomycota</taxon>
        <taxon>Pezizomycotina</taxon>
        <taxon>Sordariomycetes</taxon>
        <taxon>Hypocreomycetidae</taxon>
        <taxon>Hypocreales</taxon>
        <taxon>Cordycipitaceae</taxon>
        <taxon>Akanthomyces</taxon>
        <taxon>Cordyceps confragosa</taxon>
    </lineage>
</organism>
<dbReference type="Gene3D" id="3.90.70.10">
    <property type="entry name" value="Cysteine proteinases"/>
    <property type="match status" value="1"/>
</dbReference>
<dbReference type="PANTHER" id="PTHR10363">
    <property type="entry name" value="BLEOMYCIN HYDROLASE"/>
    <property type="match status" value="1"/>
</dbReference>
<dbReference type="CDD" id="cd00585">
    <property type="entry name" value="Peptidase_C1B"/>
    <property type="match status" value="1"/>
</dbReference>
<dbReference type="GO" id="GO:0009636">
    <property type="term" value="P:response to toxic substance"/>
    <property type="evidence" value="ECO:0007669"/>
    <property type="project" value="TreeGrafter"/>
</dbReference>
<dbReference type="OrthoDB" id="2666448at2759"/>
<gene>
    <name evidence="11" type="ORF">LEL_07354</name>
</gene>
<dbReference type="InterPro" id="IPR004134">
    <property type="entry name" value="Peptidase_C1B"/>
</dbReference>
<evidence type="ECO:0000256" key="5">
    <source>
        <dbReference type="ARBA" id="ARBA00022801"/>
    </source>
</evidence>
<keyword evidence="5 9" id="KW-0378">Hydrolase</keyword>
<keyword evidence="9" id="KW-0496">Mitochondrion</keyword>
<evidence type="ECO:0000256" key="4">
    <source>
        <dbReference type="ARBA" id="ARBA00022670"/>
    </source>
</evidence>